<keyword evidence="5" id="KW-0863">Zinc-finger</keyword>
<evidence type="ECO:0000256" key="5">
    <source>
        <dbReference type="ARBA" id="ARBA00022771"/>
    </source>
</evidence>
<evidence type="ECO:0000256" key="7">
    <source>
        <dbReference type="ARBA" id="ARBA00022859"/>
    </source>
</evidence>
<feature type="transmembrane region" description="Helical" evidence="9">
    <location>
        <begin position="95"/>
        <end position="119"/>
    </location>
</feature>
<feature type="transmembrane region" description="Helical" evidence="9">
    <location>
        <begin position="53"/>
        <end position="75"/>
    </location>
</feature>
<dbReference type="OrthoDB" id="264354at2759"/>
<evidence type="ECO:0000313" key="11">
    <source>
        <dbReference type="EMBL" id="KAG8237385.1"/>
    </source>
</evidence>
<organism evidence="11 12">
    <name type="scientific">Ladona fulva</name>
    <name type="common">Scarce chaser dragonfly</name>
    <name type="synonym">Libellula fulva</name>
    <dbReference type="NCBI Taxonomy" id="123851"/>
    <lineage>
        <taxon>Eukaryota</taxon>
        <taxon>Metazoa</taxon>
        <taxon>Ecdysozoa</taxon>
        <taxon>Arthropoda</taxon>
        <taxon>Hexapoda</taxon>
        <taxon>Insecta</taxon>
        <taxon>Pterygota</taxon>
        <taxon>Palaeoptera</taxon>
        <taxon>Odonata</taxon>
        <taxon>Epiprocta</taxon>
        <taxon>Anisoptera</taxon>
        <taxon>Libelluloidea</taxon>
        <taxon>Libellulidae</taxon>
        <taxon>Ladona</taxon>
    </lineage>
</organism>
<keyword evidence="7" id="KW-0391">Immunity</keyword>
<evidence type="ECO:0000256" key="4">
    <source>
        <dbReference type="ARBA" id="ARBA00022723"/>
    </source>
</evidence>
<feature type="compositionally biased region" description="Low complexity" evidence="8">
    <location>
        <begin position="243"/>
        <end position="255"/>
    </location>
</feature>
<dbReference type="PANTHER" id="PTHR45981">
    <property type="entry name" value="LD02310P"/>
    <property type="match status" value="1"/>
</dbReference>
<evidence type="ECO:0000256" key="1">
    <source>
        <dbReference type="ARBA" id="ARBA00004127"/>
    </source>
</evidence>
<comment type="caution">
    <text evidence="11">The sequence shown here is derived from an EMBL/GenBank/DDBJ whole genome shotgun (WGS) entry which is preliminary data.</text>
</comment>
<dbReference type="GO" id="GO:0008270">
    <property type="term" value="F:zinc ion binding"/>
    <property type="evidence" value="ECO:0007669"/>
    <property type="project" value="UniProtKB-KW"/>
</dbReference>
<dbReference type="EMBL" id="KZ309164">
    <property type="protein sequence ID" value="KAG8237385.1"/>
    <property type="molecule type" value="Genomic_DNA"/>
</dbReference>
<keyword evidence="12" id="KW-1185">Reference proteome</keyword>
<dbReference type="GO" id="GO:0002376">
    <property type="term" value="P:immune system process"/>
    <property type="evidence" value="ECO:0007669"/>
    <property type="project" value="UniProtKB-KW"/>
</dbReference>
<sequence>MRHVHEACLQQWIKSSDIRSCELCKFQFVMQSKIKPFAEWEKLDMSPVERRKLACSVTFYGVALACVGWSLYVLIDRIAEEAQRDFLKWPFWTKLVVVAVGFTGGLFFMHVQCKAYLGLLRRWRAFNRIICVQNAPERPMLSSTATARTSLKVDTLPEVHHARSPLLEEGRESAGKAMEEGPISEEVVVVEEGVRWKAEGEEADELSGLLSEVKSTLQENADKGMQDQVPQILVVGVSGGGERSSLSLSSCSPLLPWDRSGPHEN</sequence>
<proteinExistence type="predicted"/>
<accession>A0A8K0KM70</accession>
<dbReference type="PROSITE" id="PS51292">
    <property type="entry name" value="ZF_RING_CH"/>
    <property type="match status" value="1"/>
</dbReference>
<feature type="domain" description="RING-CH-type" evidence="10">
    <location>
        <begin position="1"/>
        <end position="31"/>
    </location>
</feature>
<dbReference type="GO" id="GO:0005768">
    <property type="term" value="C:endosome"/>
    <property type="evidence" value="ECO:0007669"/>
    <property type="project" value="UniProtKB-SubCell"/>
</dbReference>
<reference evidence="11" key="2">
    <citation type="submission" date="2017-10" db="EMBL/GenBank/DDBJ databases">
        <title>Ladona fulva Genome sequencing and assembly.</title>
        <authorList>
            <person name="Murali S."/>
            <person name="Richards S."/>
            <person name="Bandaranaike D."/>
            <person name="Bellair M."/>
            <person name="Blankenburg K."/>
            <person name="Chao H."/>
            <person name="Dinh H."/>
            <person name="Doddapaneni H."/>
            <person name="Dugan-Rocha S."/>
            <person name="Elkadiri S."/>
            <person name="Gnanaolivu R."/>
            <person name="Hernandez B."/>
            <person name="Skinner E."/>
            <person name="Javaid M."/>
            <person name="Lee S."/>
            <person name="Li M."/>
            <person name="Ming W."/>
            <person name="Munidasa M."/>
            <person name="Muniz J."/>
            <person name="Nguyen L."/>
            <person name="Hughes D."/>
            <person name="Osuji N."/>
            <person name="Pu L.-L."/>
            <person name="Puazo M."/>
            <person name="Qu C."/>
            <person name="Quiroz J."/>
            <person name="Raj R."/>
            <person name="Weissenberger G."/>
            <person name="Xin Y."/>
            <person name="Zou X."/>
            <person name="Han Y."/>
            <person name="Worley K."/>
            <person name="Muzny D."/>
            <person name="Gibbs R."/>
        </authorList>
    </citation>
    <scope>NUCLEOTIDE SEQUENCE</scope>
    <source>
        <strain evidence="11">Sampled in the wild</strain>
    </source>
</reference>
<evidence type="ECO:0000256" key="9">
    <source>
        <dbReference type="SAM" id="Phobius"/>
    </source>
</evidence>
<evidence type="ECO:0000256" key="8">
    <source>
        <dbReference type="SAM" id="MobiDB-lite"/>
    </source>
</evidence>
<feature type="region of interest" description="Disordered" evidence="8">
    <location>
        <begin position="240"/>
        <end position="265"/>
    </location>
</feature>
<evidence type="ECO:0000313" key="12">
    <source>
        <dbReference type="Proteomes" id="UP000792457"/>
    </source>
</evidence>
<keyword evidence="9" id="KW-0812">Transmembrane</keyword>
<name>A0A8K0KM70_LADFU</name>
<evidence type="ECO:0000256" key="6">
    <source>
        <dbReference type="ARBA" id="ARBA00022833"/>
    </source>
</evidence>
<keyword evidence="9" id="KW-1133">Transmembrane helix</keyword>
<protein>
    <recommendedName>
        <fullName evidence="10">RING-CH-type domain-containing protein</fullName>
    </recommendedName>
</protein>
<dbReference type="GO" id="GO:0005765">
    <property type="term" value="C:lysosomal membrane"/>
    <property type="evidence" value="ECO:0007669"/>
    <property type="project" value="UniProtKB-SubCell"/>
</dbReference>
<evidence type="ECO:0000256" key="3">
    <source>
        <dbReference type="ARBA" id="ARBA00004656"/>
    </source>
</evidence>
<dbReference type="InterPro" id="IPR013083">
    <property type="entry name" value="Znf_RING/FYVE/PHD"/>
</dbReference>
<dbReference type="Proteomes" id="UP000792457">
    <property type="component" value="Unassembled WGS sequence"/>
</dbReference>
<comment type="subcellular location">
    <subcellularLocation>
        <location evidence="1">Endomembrane system</location>
        <topology evidence="1">Multi-pass membrane protein</topology>
    </subcellularLocation>
    <subcellularLocation>
        <location evidence="2">Endosome</location>
    </subcellularLocation>
    <subcellularLocation>
        <location evidence="3">Lysosome membrane</location>
    </subcellularLocation>
</comment>
<dbReference type="Gene3D" id="3.30.40.10">
    <property type="entry name" value="Zinc/RING finger domain, C3HC4 (zinc finger)"/>
    <property type="match status" value="1"/>
</dbReference>
<evidence type="ECO:0000256" key="2">
    <source>
        <dbReference type="ARBA" id="ARBA00004177"/>
    </source>
</evidence>
<reference evidence="11" key="1">
    <citation type="submission" date="2013-04" db="EMBL/GenBank/DDBJ databases">
        <authorList>
            <person name="Qu J."/>
            <person name="Murali S.C."/>
            <person name="Bandaranaike D."/>
            <person name="Bellair M."/>
            <person name="Blankenburg K."/>
            <person name="Chao H."/>
            <person name="Dinh H."/>
            <person name="Doddapaneni H."/>
            <person name="Downs B."/>
            <person name="Dugan-Rocha S."/>
            <person name="Elkadiri S."/>
            <person name="Gnanaolivu R.D."/>
            <person name="Hernandez B."/>
            <person name="Javaid M."/>
            <person name="Jayaseelan J.C."/>
            <person name="Lee S."/>
            <person name="Li M."/>
            <person name="Ming W."/>
            <person name="Munidasa M."/>
            <person name="Muniz J."/>
            <person name="Nguyen L."/>
            <person name="Ongeri F."/>
            <person name="Osuji N."/>
            <person name="Pu L.-L."/>
            <person name="Puazo M."/>
            <person name="Qu C."/>
            <person name="Quiroz J."/>
            <person name="Raj R."/>
            <person name="Weissenberger G."/>
            <person name="Xin Y."/>
            <person name="Zou X."/>
            <person name="Han Y."/>
            <person name="Richards S."/>
            <person name="Worley K."/>
            <person name="Muzny D."/>
            <person name="Gibbs R."/>
        </authorList>
    </citation>
    <scope>NUCLEOTIDE SEQUENCE</scope>
    <source>
        <strain evidence="11">Sampled in the wild</strain>
    </source>
</reference>
<keyword evidence="6" id="KW-0862">Zinc</keyword>
<gene>
    <name evidence="11" type="ORF">J437_LFUL013020</name>
</gene>
<evidence type="ECO:0000259" key="10">
    <source>
        <dbReference type="PROSITE" id="PS51292"/>
    </source>
</evidence>
<dbReference type="SUPFAM" id="SSF57850">
    <property type="entry name" value="RING/U-box"/>
    <property type="match status" value="1"/>
</dbReference>
<dbReference type="AlphaFoldDB" id="A0A8K0KM70"/>
<keyword evidence="4" id="KW-0479">Metal-binding</keyword>
<keyword evidence="9" id="KW-0472">Membrane</keyword>
<dbReference type="InterPro" id="IPR011016">
    <property type="entry name" value="Znf_RING-CH"/>
</dbReference>